<evidence type="ECO:0000313" key="2">
    <source>
        <dbReference type="Proteomes" id="UP000245533"/>
    </source>
</evidence>
<dbReference type="Proteomes" id="UP000245533">
    <property type="component" value="Unassembled WGS sequence"/>
</dbReference>
<dbReference type="InterPro" id="IPR036583">
    <property type="entry name" value="23S_rRNA_IVS_sf"/>
</dbReference>
<proteinExistence type="predicted"/>
<protein>
    <submittedName>
        <fullName evidence="1">Four helix bundle protein</fullName>
    </submittedName>
</protein>
<sequence length="117" mass="13974">MLDLKHKNLRVYRESIQLTKLIYLTTEHFPNHEKYGLTNQMRRAAISISSNLSEGSARKSKNERIRFYEIARSSLVELDAQIETVIELEYLRRDELEELNEKINYVFALISRFMYTQ</sequence>
<dbReference type="Pfam" id="PF05635">
    <property type="entry name" value="23S_rRNA_IVP"/>
    <property type="match status" value="1"/>
</dbReference>
<dbReference type="CDD" id="cd16377">
    <property type="entry name" value="23S_rRNA_IVP_like"/>
    <property type="match status" value="1"/>
</dbReference>
<name>A0A316TTM9_9BACT</name>
<organism evidence="1 2">
    <name type="scientific">Rhodohalobacter mucosus</name>
    <dbReference type="NCBI Taxonomy" id="2079485"/>
    <lineage>
        <taxon>Bacteria</taxon>
        <taxon>Pseudomonadati</taxon>
        <taxon>Balneolota</taxon>
        <taxon>Balneolia</taxon>
        <taxon>Balneolales</taxon>
        <taxon>Balneolaceae</taxon>
        <taxon>Rhodohalobacter</taxon>
    </lineage>
</organism>
<gene>
    <name evidence="1" type="ORF">DDZ15_02725</name>
</gene>
<accession>A0A316TTM9</accession>
<dbReference type="InterPro" id="IPR012657">
    <property type="entry name" value="23S_rRNA-intervening_sequence"/>
</dbReference>
<dbReference type="AlphaFoldDB" id="A0A316TTM9"/>
<dbReference type="NCBIfam" id="TIGR02436">
    <property type="entry name" value="four helix bundle protein"/>
    <property type="match status" value="1"/>
</dbReference>
<dbReference type="OrthoDB" id="9811959at2"/>
<evidence type="ECO:0000313" key="1">
    <source>
        <dbReference type="EMBL" id="PWN07943.1"/>
    </source>
</evidence>
<reference evidence="1 2" key="1">
    <citation type="submission" date="2018-05" db="EMBL/GenBank/DDBJ databases">
        <title>Rhodohalobacter halophilus gen. nov., sp. nov., a moderately halophilic member of the family Balneolaceae.</title>
        <authorList>
            <person name="Liu Z.-W."/>
        </authorList>
    </citation>
    <scope>NUCLEOTIDE SEQUENCE [LARGE SCALE GENOMIC DNA]</scope>
    <source>
        <strain evidence="1 2">8A47</strain>
    </source>
</reference>
<dbReference type="PANTHER" id="PTHR38471:SF2">
    <property type="entry name" value="FOUR HELIX BUNDLE PROTEIN"/>
    <property type="match status" value="1"/>
</dbReference>
<keyword evidence="2" id="KW-1185">Reference proteome</keyword>
<dbReference type="PANTHER" id="PTHR38471">
    <property type="entry name" value="FOUR HELIX BUNDLE PROTEIN"/>
    <property type="match status" value="1"/>
</dbReference>
<dbReference type="SUPFAM" id="SSF158446">
    <property type="entry name" value="IVS-encoded protein-like"/>
    <property type="match status" value="1"/>
</dbReference>
<comment type="caution">
    <text evidence="1">The sequence shown here is derived from an EMBL/GenBank/DDBJ whole genome shotgun (WGS) entry which is preliminary data.</text>
</comment>
<dbReference type="Gene3D" id="1.20.1440.60">
    <property type="entry name" value="23S rRNA-intervening sequence"/>
    <property type="match status" value="1"/>
</dbReference>
<dbReference type="EMBL" id="QGGB01000002">
    <property type="protein sequence ID" value="PWN07943.1"/>
    <property type="molecule type" value="Genomic_DNA"/>
</dbReference>
<dbReference type="RefSeq" id="WP_109644581.1">
    <property type="nucleotide sequence ID" value="NZ_QGGB01000002.1"/>
</dbReference>